<dbReference type="EMBL" id="BK032616">
    <property type="protein sequence ID" value="DAF51478.1"/>
    <property type="molecule type" value="Genomic_DNA"/>
</dbReference>
<evidence type="ECO:0000313" key="1">
    <source>
        <dbReference type="EMBL" id="DAF51478.1"/>
    </source>
</evidence>
<sequence>MKNKVCGLCENTDGLCYMTDPPQYKCRVTGQFHKFDDDCNVETTKDAFGRNTKLLTWHDVKDDVPPTDDEVLVCFYDEQSGEYVSCVVAYYTNDDETLEEFERPVWWTTDRNYIVEDTDKWAHIEKPEVPNV</sequence>
<organism evidence="1">
    <name type="scientific">Siphoviridae sp. ctrCN24</name>
    <dbReference type="NCBI Taxonomy" id="2827953"/>
    <lineage>
        <taxon>Viruses</taxon>
        <taxon>Duplodnaviria</taxon>
        <taxon>Heunggongvirae</taxon>
        <taxon>Uroviricota</taxon>
        <taxon>Caudoviricetes</taxon>
    </lineage>
</organism>
<evidence type="ECO:0008006" key="2">
    <source>
        <dbReference type="Google" id="ProtNLM"/>
    </source>
</evidence>
<reference evidence="1" key="1">
    <citation type="journal article" date="2021" name="Proc. Natl. Acad. Sci. U.S.A.">
        <title>A Catalog of Tens of Thousands of Viruses from Human Metagenomes Reveals Hidden Associations with Chronic Diseases.</title>
        <authorList>
            <person name="Tisza M.J."/>
            <person name="Buck C.B."/>
        </authorList>
    </citation>
    <scope>NUCLEOTIDE SEQUENCE</scope>
    <source>
        <strain evidence="1">CtrCN24</strain>
    </source>
</reference>
<protein>
    <recommendedName>
        <fullName evidence="2">DUF551 domain-containing protein</fullName>
    </recommendedName>
</protein>
<accession>A0A8S5SKI6</accession>
<name>A0A8S5SKI6_9CAUD</name>
<proteinExistence type="predicted"/>